<sequence>MIPKTFPVIRVATKQAKLEIAIRPVPKEMSFMVPIPTTVRPFKKAPNDPPSITNAKQ</sequence>
<protein>
    <submittedName>
        <fullName evidence="1">Uncharacterized protein</fullName>
    </submittedName>
</protein>
<proteinExistence type="predicted"/>
<reference evidence="1" key="1">
    <citation type="submission" date="2018-05" db="EMBL/GenBank/DDBJ databases">
        <authorList>
            <person name="Lanie J.A."/>
            <person name="Ng W.-L."/>
            <person name="Kazmierczak K.M."/>
            <person name="Andrzejewski T.M."/>
            <person name="Davidsen T.M."/>
            <person name="Wayne K.J."/>
            <person name="Tettelin H."/>
            <person name="Glass J.I."/>
            <person name="Rusch D."/>
            <person name="Podicherti R."/>
            <person name="Tsui H.-C.T."/>
            <person name="Winkler M.E."/>
        </authorList>
    </citation>
    <scope>NUCLEOTIDE SEQUENCE</scope>
</reference>
<dbReference type="AlphaFoldDB" id="A0A382AH58"/>
<name>A0A382AH58_9ZZZZ</name>
<gene>
    <name evidence="1" type="ORF">METZ01_LOCUS153573</name>
</gene>
<dbReference type="EMBL" id="UINC01025334">
    <property type="protein sequence ID" value="SVB00719.1"/>
    <property type="molecule type" value="Genomic_DNA"/>
</dbReference>
<evidence type="ECO:0000313" key="1">
    <source>
        <dbReference type="EMBL" id="SVB00719.1"/>
    </source>
</evidence>
<accession>A0A382AH58</accession>
<organism evidence="1">
    <name type="scientific">marine metagenome</name>
    <dbReference type="NCBI Taxonomy" id="408172"/>
    <lineage>
        <taxon>unclassified sequences</taxon>
        <taxon>metagenomes</taxon>
        <taxon>ecological metagenomes</taxon>
    </lineage>
</organism>